<dbReference type="PANTHER" id="PTHR30349">
    <property type="entry name" value="PHAGE INTEGRASE-RELATED"/>
    <property type="match status" value="1"/>
</dbReference>
<dbReference type="SUPFAM" id="SSF56349">
    <property type="entry name" value="DNA breaking-rejoining enzymes"/>
    <property type="match status" value="1"/>
</dbReference>
<dbReference type="GO" id="GO:0015074">
    <property type="term" value="P:DNA integration"/>
    <property type="evidence" value="ECO:0007669"/>
    <property type="project" value="InterPro"/>
</dbReference>
<keyword evidence="1" id="KW-0233">DNA recombination</keyword>
<evidence type="ECO:0000259" key="2">
    <source>
        <dbReference type="PROSITE" id="PS51898"/>
    </source>
</evidence>
<evidence type="ECO:0000313" key="4">
    <source>
        <dbReference type="Proteomes" id="UP000322139"/>
    </source>
</evidence>
<evidence type="ECO:0000313" key="3">
    <source>
        <dbReference type="EMBL" id="TYS50103.1"/>
    </source>
</evidence>
<feature type="domain" description="Tyr recombinase" evidence="2">
    <location>
        <begin position="3"/>
        <end position="176"/>
    </location>
</feature>
<dbReference type="InterPro" id="IPR011010">
    <property type="entry name" value="DNA_brk_join_enz"/>
</dbReference>
<dbReference type="InterPro" id="IPR050090">
    <property type="entry name" value="Tyrosine_recombinase_XerCD"/>
</dbReference>
<protein>
    <submittedName>
        <fullName evidence="3">Site-specific integrase</fullName>
    </submittedName>
</protein>
<dbReference type="Pfam" id="PF00589">
    <property type="entry name" value="Phage_integrase"/>
    <property type="match status" value="1"/>
</dbReference>
<dbReference type="GO" id="GO:0006310">
    <property type="term" value="P:DNA recombination"/>
    <property type="evidence" value="ECO:0007669"/>
    <property type="project" value="UniProtKB-KW"/>
</dbReference>
<organism evidence="3 4">
    <name type="scientific">Bacillus infantis</name>
    <dbReference type="NCBI Taxonomy" id="324767"/>
    <lineage>
        <taxon>Bacteria</taxon>
        <taxon>Bacillati</taxon>
        <taxon>Bacillota</taxon>
        <taxon>Bacilli</taxon>
        <taxon>Bacillales</taxon>
        <taxon>Bacillaceae</taxon>
        <taxon>Bacillus</taxon>
    </lineage>
</organism>
<dbReference type="Proteomes" id="UP000322139">
    <property type="component" value="Unassembled WGS sequence"/>
</dbReference>
<accession>A0A5D4RF61</accession>
<dbReference type="CDD" id="cd01192">
    <property type="entry name" value="INT_C_like_3"/>
    <property type="match status" value="1"/>
</dbReference>
<proteinExistence type="predicted"/>
<dbReference type="EMBL" id="VTER01000003">
    <property type="protein sequence ID" value="TYS50103.1"/>
    <property type="molecule type" value="Genomic_DNA"/>
</dbReference>
<dbReference type="PROSITE" id="PS51898">
    <property type="entry name" value="TYR_RECOMBINASE"/>
    <property type="match status" value="1"/>
</dbReference>
<sequence length="180" mass="21173">MNFVQPIRDLEKVEAIKTYLKEESERNYFLFLMGINTGLRISDILKLKVGDVKDKHIIIREQKTGKQKWILITPALRRELRRCVVNQPDEEYIFKSRQGENKPIGRSMAYKILRKAAAQFKLKDIGTHTMRKTFGYHFYQQTKDVAMLQEIFNHSSPDITLKYIGVNQDGMDKAMSRFKI</sequence>
<dbReference type="PANTHER" id="PTHR30349:SF82">
    <property type="entry name" value="INTEGRASE_RECOMBINASE YOEC-RELATED"/>
    <property type="match status" value="1"/>
</dbReference>
<gene>
    <name evidence="3" type="ORF">FZD51_06000</name>
</gene>
<dbReference type="InterPro" id="IPR013762">
    <property type="entry name" value="Integrase-like_cat_sf"/>
</dbReference>
<dbReference type="InterPro" id="IPR002104">
    <property type="entry name" value="Integrase_catalytic"/>
</dbReference>
<dbReference type="AlphaFoldDB" id="A0A5D4RF61"/>
<dbReference type="Gene3D" id="1.10.443.10">
    <property type="entry name" value="Intergrase catalytic core"/>
    <property type="match status" value="1"/>
</dbReference>
<dbReference type="RefSeq" id="WP_148973932.1">
    <property type="nucleotide sequence ID" value="NZ_VTER01000003.1"/>
</dbReference>
<evidence type="ECO:0000256" key="1">
    <source>
        <dbReference type="ARBA" id="ARBA00023172"/>
    </source>
</evidence>
<dbReference type="GO" id="GO:0003677">
    <property type="term" value="F:DNA binding"/>
    <property type="evidence" value="ECO:0007669"/>
    <property type="project" value="InterPro"/>
</dbReference>
<reference evidence="3 4" key="1">
    <citation type="submission" date="2019-08" db="EMBL/GenBank/DDBJ databases">
        <title>Bacillus genomes from the desert of Cuatro Cienegas, Coahuila.</title>
        <authorList>
            <person name="Olmedo-Alvarez G."/>
        </authorList>
    </citation>
    <scope>NUCLEOTIDE SEQUENCE [LARGE SCALE GENOMIC DNA]</scope>
    <source>
        <strain evidence="3 4">CH446_14T</strain>
    </source>
</reference>
<name>A0A5D4RF61_9BACI</name>
<comment type="caution">
    <text evidence="3">The sequence shown here is derived from an EMBL/GenBank/DDBJ whole genome shotgun (WGS) entry which is preliminary data.</text>
</comment>